<keyword evidence="1" id="KW-0560">Oxidoreductase</keyword>
<dbReference type="AlphaFoldDB" id="A0A1G4YA07"/>
<dbReference type="Gene3D" id="2.60.120.620">
    <property type="entry name" value="q2cbj1_9rhob like domain"/>
    <property type="match status" value="1"/>
</dbReference>
<dbReference type="SUPFAM" id="SSF51197">
    <property type="entry name" value="Clavaminate synthase-like"/>
    <property type="match status" value="1"/>
</dbReference>
<keyword evidence="2" id="KW-1185">Reference proteome</keyword>
<dbReference type="EMBL" id="FMUH01000003">
    <property type="protein sequence ID" value="SCX50291.1"/>
    <property type="molecule type" value="Genomic_DNA"/>
</dbReference>
<dbReference type="Pfam" id="PF05721">
    <property type="entry name" value="PhyH"/>
    <property type="match status" value="1"/>
</dbReference>
<dbReference type="OrthoDB" id="9814777at2"/>
<dbReference type="Proteomes" id="UP000198981">
    <property type="component" value="Unassembled WGS sequence"/>
</dbReference>
<dbReference type="RefSeq" id="WP_092804235.1">
    <property type="nucleotide sequence ID" value="NZ_FMUH01000003.1"/>
</dbReference>
<protein>
    <submittedName>
        <fullName evidence="1">Phytanoyl-CoA dioxygenase (PhyH)</fullName>
    </submittedName>
</protein>
<accession>A0A1G4YA07</accession>
<gene>
    <name evidence="1" type="ORF">SAMN03159343_2381</name>
</gene>
<dbReference type="GO" id="GO:0005506">
    <property type="term" value="F:iron ion binding"/>
    <property type="evidence" value="ECO:0007669"/>
    <property type="project" value="UniProtKB-ARBA"/>
</dbReference>
<dbReference type="PANTHER" id="PTHR20883">
    <property type="entry name" value="PHYTANOYL-COA DIOXYGENASE DOMAIN CONTAINING 1"/>
    <property type="match status" value="1"/>
</dbReference>
<evidence type="ECO:0000313" key="2">
    <source>
        <dbReference type="Proteomes" id="UP000198981"/>
    </source>
</evidence>
<proteinExistence type="predicted"/>
<keyword evidence="1" id="KW-0223">Dioxygenase</keyword>
<sequence length="319" mass="34766">MSGNVSQSHAARDGLDTAWTGDNNEWWDWYLTLADGGADDGPLLDLAEPDALPEPPADELSALLAETYPVSAEQRAAFARDGFVKLPGVLPPAAVSRLRRLLVEHLAAEQRDRPAGRFTSDELMWTRSGEIAQFVLARRLGRLVADLLDVADVRIYHDNVLAKEPACGRTPWHFDDHHFPIDSQQVATVWVPLQQTPREMGPLSFARGVDLHRLVDDVPFSTTDASYDRAVSRAFAGAEVSVEDGPFELGEVSVHSSLCFHTAGPNRTTAPRMVLATTYFADGAAVVPRPTLVSGEWQQFLPGAQPGEVIDTPVNPVVS</sequence>
<name>A0A1G4YA07_9ACTN</name>
<evidence type="ECO:0000313" key="1">
    <source>
        <dbReference type="EMBL" id="SCX50291.1"/>
    </source>
</evidence>
<dbReference type="GO" id="GO:0016706">
    <property type="term" value="F:2-oxoglutarate-dependent dioxygenase activity"/>
    <property type="evidence" value="ECO:0007669"/>
    <property type="project" value="UniProtKB-ARBA"/>
</dbReference>
<dbReference type="InterPro" id="IPR008775">
    <property type="entry name" value="Phytyl_CoA_dOase-like"/>
</dbReference>
<organism evidence="1 2">
    <name type="scientific">Klenkia marina</name>
    <dbReference type="NCBI Taxonomy" id="1960309"/>
    <lineage>
        <taxon>Bacteria</taxon>
        <taxon>Bacillati</taxon>
        <taxon>Actinomycetota</taxon>
        <taxon>Actinomycetes</taxon>
        <taxon>Geodermatophilales</taxon>
        <taxon>Geodermatophilaceae</taxon>
        <taxon>Klenkia</taxon>
    </lineage>
</organism>
<reference evidence="2" key="1">
    <citation type="submission" date="2016-10" db="EMBL/GenBank/DDBJ databases">
        <authorList>
            <person name="Varghese N."/>
            <person name="Submissions S."/>
        </authorList>
    </citation>
    <scope>NUCLEOTIDE SEQUENCE [LARGE SCALE GENOMIC DNA]</scope>
    <source>
        <strain evidence="2">DSM 45722</strain>
    </source>
</reference>
<dbReference type="STRING" id="1960309.SAMN03159343_2381"/>
<dbReference type="PANTHER" id="PTHR20883:SF49">
    <property type="entry name" value="PHYTANOYL-COA DIOXYGENASE"/>
    <property type="match status" value="1"/>
</dbReference>